<keyword evidence="12" id="KW-1185">Reference proteome</keyword>
<keyword evidence="4" id="KW-0283">Flagellar rotation</keyword>
<keyword evidence="7" id="KW-0653">Protein transport</keyword>
<keyword evidence="6 8" id="KW-0472">Membrane</keyword>
<evidence type="ECO:0000256" key="7">
    <source>
        <dbReference type="RuleBase" id="RU004057"/>
    </source>
</evidence>
<keyword evidence="11" id="KW-0282">Flagellum</keyword>
<keyword evidence="3 8" id="KW-0812">Transmembrane</keyword>
<keyword evidence="5 8" id="KW-1133">Transmembrane helix</keyword>
<dbReference type="GO" id="GO:0071978">
    <property type="term" value="P:bacterial-type flagellum-dependent swarming motility"/>
    <property type="evidence" value="ECO:0007669"/>
    <property type="project" value="InterPro"/>
</dbReference>
<comment type="similarity">
    <text evidence="7">Belongs to the exbB/tolQ family.</text>
</comment>
<dbReference type="EMBL" id="JAGSPN010000011">
    <property type="protein sequence ID" value="MBR7783316.1"/>
    <property type="molecule type" value="Genomic_DNA"/>
</dbReference>
<evidence type="ECO:0000256" key="2">
    <source>
        <dbReference type="ARBA" id="ARBA00022475"/>
    </source>
</evidence>
<protein>
    <submittedName>
        <fullName evidence="11">Flagellar motor protein</fullName>
    </submittedName>
</protein>
<gene>
    <name evidence="11" type="ORF">KDM89_14270</name>
</gene>
<dbReference type="InterPro" id="IPR002898">
    <property type="entry name" value="MotA_ExbB_proton_chnl"/>
</dbReference>
<accession>A0A941DSN8</accession>
<name>A0A941DSN8_9BURK</name>
<feature type="transmembrane region" description="Helical" evidence="8">
    <location>
        <begin position="181"/>
        <end position="203"/>
    </location>
</feature>
<dbReference type="Pfam" id="PF01618">
    <property type="entry name" value="MotA_ExbB"/>
    <property type="match status" value="1"/>
</dbReference>
<evidence type="ECO:0000256" key="6">
    <source>
        <dbReference type="ARBA" id="ARBA00023136"/>
    </source>
</evidence>
<dbReference type="InterPro" id="IPR047055">
    <property type="entry name" value="MotA-like"/>
</dbReference>
<organism evidence="11 12">
    <name type="scientific">Undibacterium luofuense</name>
    <dbReference type="NCBI Taxonomy" id="2828733"/>
    <lineage>
        <taxon>Bacteria</taxon>
        <taxon>Pseudomonadati</taxon>
        <taxon>Pseudomonadota</taxon>
        <taxon>Betaproteobacteria</taxon>
        <taxon>Burkholderiales</taxon>
        <taxon>Oxalobacteraceae</taxon>
        <taxon>Undibacterium</taxon>
    </lineage>
</organism>
<dbReference type="GO" id="GO:0006935">
    <property type="term" value="P:chemotaxis"/>
    <property type="evidence" value="ECO:0007669"/>
    <property type="project" value="InterPro"/>
</dbReference>
<dbReference type="Pfam" id="PF20560">
    <property type="entry name" value="MotA_N"/>
    <property type="match status" value="1"/>
</dbReference>
<dbReference type="PANTHER" id="PTHR30433">
    <property type="entry name" value="CHEMOTAXIS PROTEIN MOTA"/>
    <property type="match status" value="1"/>
</dbReference>
<keyword evidence="11" id="KW-0969">Cilium</keyword>
<proteinExistence type="inferred from homology"/>
<evidence type="ECO:0000256" key="5">
    <source>
        <dbReference type="ARBA" id="ARBA00022989"/>
    </source>
</evidence>
<evidence type="ECO:0000256" key="3">
    <source>
        <dbReference type="ARBA" id="ARBA00022692"/>
    </source>
</evidence>
<keyword evidence="2" id="KW-1003">Cell membrane</keyword>
<evidence type="ECO:0000313" key="11">
    <source>
        <dbReference type="EMBL" id="MBR7783316.1"/>
    </source>
</evidence>
<evidence type="ECO:0000259" key="10">
    <source>
        <dbReference type="Pfam" id="PF20560"/>
    </source>
</evidence>
<dbReference type="GO" id="GO:0015031">
    <property type="term" value="P:protein transport"/>
    <property type="evidence" value="ECO:0007669"/>
    <property type="project" value="UniProtKB-KW"/>
</dbReference>
<keyword evidence="7" id="KW-0813">Transport</keyword>
<dbReference type="Proteomes" id="UP000680067">
    <property type="component" value="Unassembled WGS sequence"/>
</dbReference>
<dbReference type="PANTHER" id="PTHR30433:SF3">
    <property type="entry name" value="MOTILITY PROTEIN A"/>
    <property type="match status" value="1"/>
</dbReference>
<evidence type="ECO:0000256" key="1">
    <source>
        <dbReference type="ARBA" id="ARBA00004651"/>
    </source>
</evidence>
<dbReference type="NCBIfam" id="NF006583">
    <property type="entry name" value="PRK09109.1"/>
    <property type="match status" value="1"/>
</dbReference>
<evidence type="ECO:0000259" key="9">
    <source>
        <dbReference type="Pfam" id="PF01618"/>
    </source>
</evidence>
<comment type="caution">
    <text evidence="11">The sequence shown here is derived from an EMBL/GenBank/DDBJ whole genome shotgun (WGS) entry which is preliminary data.</text>
</comment>
<feature type="transmembrane region" description="Helical" evidence="8">
    <location>
        <begin position="149"/>
        <end position="169"/>
    </location>
</feature>
<evidence type="ECO:0000313" key="12">
    <source>
        <dbReference type="Proteomes" id="UP000680067"/>
    </source>
</evidence>
<reference evidence="11" key="1">
    <citation type="submission" date="2021-04" db="EMBL/GenBank/DDBJ databases">
        <title>novel species isolated from subtropical streams in China.</title>
        <authorList>
            <person name="Lu H."/>
        </authorList>
    </citation>
    <scope>NUCLEOTIDE SEQUENCE</scope>
    <source>
        <strain evidence="11">LFS511W</strain>
    </source>
</reference>
<dbReference type="RefSeq" id="WP_212688602.1">
    <property type="nucleotide sequence ID" value="NZ_JAGSPN010000011.1"/>
</dbReference>
<comment type="subcellular location">
    <subcellularLocation>
        <location evidence="1">Cell membrane</location>
        <topology evidence="1">Multi-pass membrane protein</topology>
    </subcellularLocation>
    <subcellularLocation>
        <location evidence="7">Membrane</location>
        <topology evidence="7">Multi-pass membrane protein</topology>
    </subcellularLocation>
</comment>
<dbReference type="GO" id="GO:0005886">
    <property type="term" value="C:plasma membrane"/>
    <property type="evidence" value="ECO:0007669"/>
    <property type="project" value="UniProtKB-SubCell"/>
</dbReference>
<keyword evidence="11" id="KW-0966">Cell projection</keyword>
<dbReference type="AlphaFoldDB" id="A0A941DSN8"/>
<feature type="domain" description="MotA/TolQ/ExbB proton channel" evidence="9">
    <location>
        <begin position="102"/>
        <end position="220"/>
    </location>
</feature>
<evidence type="ECO:0000256" key="8">
    <source>
        <dbReference type="SAM" id="Phobius"/>
    </source>
</evidence>
<feature type="transmembrane region" description="Helical" evidence="8">
    <location>
        <begin position="29"/>
        <end position="49"/>
    </location>
</feature>
<evidence type="ECO:0000256" key="4">
    <source>
        <dbReference type="ARBA" id="ARBA00022779"/>
    </source>
</evidence>
<dbReference type="InterPro" id="IPR046786">
    <property type="entry name" value="MotA_N"/>
</dbReference>
<feature type="domain" description="Motility protein A N-terminal" evidence="10">
    <location>
        <begin position="6"/>
        <end position="73"/>
    </location>
</feature>
<sequence>MDWASITGILLVLTGIIAGHTIEGGKLSSLVQPAAFLIVFVGTIGAVLLQNKLHTFRRGINMLRWVVSEPPDNTRKNIQEALNWSLIARREGFLSLERTLTEAKDPFISKGLRLIIDGVEPGRLREILDADISLYELEQRQAARIWDAAGGYSPTVGILGAVLGLIHVMDNLAEPSKLGAGIATAFVATVYGVGLANLFFLPVGNKLKDIIVREVTRREMLVDIFYSIAVGDGPHVVEERVASNRG</sequence>